<sequence>MFSLLSLPELRAPLEGSQYLTGTMKSAYSARTNRLVSSFTQAAGAKCRSSASDGGNPAWDAVVNKCHAESCKRMLNLLNRTSHTQFPALPRQYKNIFQQHAFWIAGSNTNRC</sequence>
<gene>
    <name evidence="1" type="ORF">NTEN_LOCUS20638</name>
</gene>
<dbReference type="EMBL" id="CADCXU010030361">
    <property type="protein sequence ID" value="CAB0016464.1"/>
    <property type="molecule type" value="Genomic_DNA"/>
</dbReference>
<protein>
    <submittedName>
        <fullName evidence="1">Uncharacterized protein</fullName>
    </submittedName>
</protein>
<dbReference type="Proteomes" id="UP000479000">
    <property type="component" value="Unassembled WGS sequence"/>
</dbReference>
<accession>A0A6H5HIR6</accession>
<name>A0A6H5HIR6_9HEMI</name>
<organism evidence="1 2">
    <name type="scientific">Nesidiocoris tenuis</name>
    <dbReference type="NCBI Taxonomy" id="355587"/>
    <lineage>
        <taxon>Eukaryota</taxon>
        <taxon>Metazoa</taxon>
        <taxon>Ecdysozoa</taxon>
        <taxon>Arthropoda</taxon>
        <taxon>Hexapoda</taxon>
        <taxon>Insecta</taxon>
        <taxon>Pterygota</taxon>
        <taxon>Neoptera</taxon>
        <taxon>Paraneoptera</taxon>
        <taxon>Hemiptera</taxon>
        <taxon>Heteroptera</taxon>
        <taxon>Panheteroptera</taxon>
        <taxon>Cimicomorpha</taxon>
        <taxon>Miridae</taxon>
        <taxon>Dicyphina</taxon>
        <taxon>Nesidiocoris</taxon>
    </lineage>
</organism>
<reference evidence="1 2" key="1">
    <citation type="submission" date="2020-02" db="EMBL/GenBank/DDBJ databases">
        <authorList>
            <person name="Ferguson B K."/>
        </authorList>
    </citation>
    <scope>NUCLEOTIDE SEQUENCE [LARGE SCALE GENOMIC DNA]</scope>
</reference>
<keyword evidence="2" id="KW-1185">Reference proteome</keyword>
<dbReference type="AlphaFoldDB" id="A0A6H5HIR6"/>
<evidence type="ECO:0000313" key="2">
    <source>
        <dbReference type="Proteomes" id="UP000479000"/>
    </source>
</evidence>
<proteinExistence type="predicted"/>
<evidence type="ECO:0000313" key="1">
    <source>
        <dbReference type="EMBL" id="CAB0016464.1"/>
    </source>
</evidence>